<dbReference type="RefSeq" id="WP_343973793.1">
    <property type="nucleotide sequence ID" value="NZ_BAAAHK010000011.1"/>
</dbReference>
<protein>
    <submittedName>
        <fullName evidence="1">Uncharacterized protein</fullName>
    </submittedName>
</protein>
<gene>
    <name evidence="1" type="ORF">GCM10009554_46550</name>
</gene>
<name>A0ABN1QZJ3_9ACTN</name>
<dbReference type="Proteomes" id="UP001500542">
    <property type="component" value="Unassembled WGS sequence"/>
</dbReference>
<evidence type="ECO:0000313" key="2">
    <source>
        <dbReference type="Proteomes" id="UP001500542"/>
    </source>
</evidence>
<proteinExistence type="predicted"/>
<keyword evidence="2" id="KW-1185">Reference proteome</keyword>
<evidence type="ECO:0000313" key="1">
    <source>
        <dbReference type="EMBL" id="GAA0948693.1"/>
    </source>
</evidence>
<sequence length="62" mass="6750">MTTPAGSPGDELRAYYGCQQLDDAGLRAVPAYDEHGRQTGLVAIDADEFADWLEALYEEGDD</sequence>
<reference evidence="1 2" key="1">
    <citation type="journal article" date="2019" name="Int. J. Syst. Evol. Microbiol.">
        <title>The Global Catalogue of Microorganisms (GCM) 10K type strain sequencing project: providing services to taxonomists for standard genome sequencing and annotation.</title>
        <authorList>
            <consortium name="The Broad Institute Genomics Platform"/>
            <consortium name="The Broad Institute Genome Sequencing Center for Infectious Disease"/>
            <person name="Wu L."/>
            <person name="Ma J."/>
        </authorList>
    </citation>
    <scope>NUCLEOTIDE SEQUENCE [LARGE SCALE GENOMIC DNA]</scope>
    <source>
        <strain evidence="1 2">JCM 10977</strain>
    </source>
</reference>
<dbReference type="EMBL" id="BAAAHK010000011">
    <property type="protein sequence ID" value="GAA0948693.1"/>
    <property type="molecule type" value="Genomic_DNA"/>
</dbReference>
<organism evidence="1 2">
    <name type="scientific">Kribbella koreensis</name>
    <dbReference type="NCBI Taxonomy" id="57909"/>
    <lineage>
        <taxon>Bacteria</taxon>
        <taxon>Bacillati</taxon>
        <taxon>Actinomycetota</taxon>
        <taxon>Actinomycetes</taxon>
        <taxon>Propionibacteriales</taxon>
        <taxon>Kribbellaceae</taxon>
        <taxon>Kribbella</taxon>
    </lineage>
</organism>
<accession>A0ABN1QZJ3</accession>
<comment type="caution">
    <text evidence="1">The sequence shown here is derived from an EMBL/GenBank/DDBJ whole genome shotgun (WGS) entry which is preliminary data.</text>
</comment>